<feature type="compositionally biased region" description="Polar residues" evidence="1">
    <location>
        <begin position="152"/>
        <end position="167"/>
    </location>
</feature>
<gene>
    <name evidence="2" type="ORF">NTEN_LOCUS1299</name>
</gene>
<evidence type="ECO:0000313" key="3">
    <source>
        <dbReference type="Proteomes" id="UP000479000"/>
    </source>
</evidence>
<dbReference type="Proteomes" id="UP000479000">
    <property type="component" value="Unassembled WGS sequence"/>
</dbReference>
<name>A0A6H5FYY0_9HEMI</name>
<reference evidence="2 3" key="1">
    <citation type="submission" date="2020-02" db="EMBL/GenBank/DDBJ databases">
        <authorList>
            <person name="Ferguson B K."/>
        </authorList>
    </citation>
    <scope>NUCLEOTIDE SEQUENCE [LARGE SCALE GENOMIC DNA]</scope>
</reference>
<evidence type="ECO:0000313" key="2">
    <source>
        <dbReference type="EMBL" id="CAA9994483.1"/>
    </source>
</evidence>
<keyword evidence="3" id="KW-1185">Reference proteome</keyword>
<sequence>MPLTKEELEVMSYKDVVKLAQENGVYNRKSSKKAALIKKLSALWTENEEASDARRFQIANQFRATLCLEVMPAHCFQIRLPVDPRGVPATMLGKIDGKPSPRKILQRWRNRILKVRRLLWMKTMRQVILVVCCYAVFRSQRFFVLGMKPSPSFSASGTEPSPNSKSTDPPLRQRTFTKDEDNVEIETPPSRKRTRQNTFKMTPDDGIVKYEIPPATAPPIEKLSVFERLSVKLSSSARRSLVASERKSVNQTPTSAKVRNCREMLTSKFVHIVFESG</sequence>
<dbReference type="AlphaFoldDB" id="A0A6H5FYY0"/>
<proteinExistence type="predicted"/>
<accession>A0A6H5FYY0</accession>
<evidence type="ECO:0000256" key="1">
    <source>
        <dbReference type="SAM" id="MobiDB-lite"/>
    </source>
</evidence>
<dbReference type="EMBL" id="CADCXU010001993">
    <property type="protein sequence ID" value="CAA9994483.1"/>
    <property type="molecule type" value="Genomic_DNA"/>
</dbReference>
<protein>
    <submittedName>
        <fullName evidence="2">Uncharacterized protein</fullName>
    </submittedName>
</protein>
<organism evidence="2 3">
    <name type="scientific">Nesidiocoris tenuis</name>
    <dbReference type="NCBI Taxonomy" id="355587"/>
    <lineage>
        <taxon>Eukaryota</taxon>
        <taxon>Metazoa</taxon>
        <taxon>Ecdysozoa</taxon>
        <taxon>Arthropoda</taxon>
        <taxon>Hexapoda</taxon>
        <taxon>Insecta</taxon>
        <taxon>Pterygota</taxon>
        <taxon>Neoptera</taxon>
        <taxon>Paraneoptera</taxon>
        <taxon>Hemiptera</taxon>
        <taxon>Heteroptera</taxon>
        <taxon>Panheteroptera</taxon>
        <taxon>Cimicomorpha</taxon>
        <taxon>Miridae</taxon>
        <taxon>Dicyphina</taxon>
        <taxon>Nesidiocoris</taxon>
    </lineage>
</organism>
<feature type="region of interest" description="Disordered" evidence="1">
    <location>
        <begin position="152"/>
        <end position="199"/>
    </location>
</feature>